<dbReference type="Proteomes" id="UP000245768">
    <property type="component" value="Unassembled WGS sequence"/>
</dbReference>
<reference evidence="2 3" key="1">
    <citation type="journal article" date="2018" name="Mol. Biol. Evol.">
        <title>Broad Genomic Sampling Reveals a Smut Pathogenic Ancestry of the Fungal Clade Ustilaginomycotina.</title>
        <authorList>
            <person name="Kijpornyongpan T."/>
            <person name="Mondo S.J."/>
            <person name="Barry K."/>
            <person name="Sandor L."/>
            <person name="Lee J."/>
            <person name="Lipzen A."/>
            <person name="Pangilinan J."/>
            <person name="LaButti K."/>
            <person name="Hainaut M."/>
            <person name="Henrissat B."/>
            <person name="Grigoriev I.V."/>
            <person name="Spatafora J.W."/>
            <person name="Aime M.C."/>
        </authorList>
    </citation>
    <scope>NUCLEOTIDE SEQUENCE [LARGE SCALE GENOMIC DNA]</scope>
    <source>
        <strain evidence="2 3">MCA 4198</strain>
    </source>
</reference>
<dbReference type="PANTHER" id="PTHR11362">
    <property type="entry name" value="PHOSPHATIDYLETHANOLAMINE-BINDING PROTEIN"/>
    <property type="match status" value="1"/>
</dbReference>
<dbReference type="Gene3D" id="3.90.280.10">
    <property type="entry name" value="PEBP-like"/>
    <property type="match status" value="1"/>
</dbReference>
<evidence type="ECO:0000313" key="3">
    <source>
        <dbReference type="Proteomes" id="UP000245768"/>
    </source>
</evidence>
<dbReference type="STRING" id="215250.A0A316YPJ3"/>
<dbReference type="EMBL" id="KZ819635">
    <property type="protein sequence ID" value="PWN91199.1"/>
    <property type="molecule type" value="Genomic_DNA"/>
</dbReference>
<dbReference type="SUPFAM" id="SSF49777">
    <property type="entry name" value="PEBP-like"/>
    <property type="match status" value="1"/>
</dbReference>
<dbReference type="PANTHER" id="PTHR11362:SF82">
    <property type="entry name" value="PHOSPHATIDYLETHANOLAMINE-BINDING PROTEIN 4"/>
    <property type="match status" value="1"/>
</dbReference>
<evidence type="ECO:0000256" key="1">
    <source>
        <dbReference type="SAM" id="SignalP"/>
    </source>
</evidence>
<gene>
    <name evidence="2" type="ORF">FA10DRAFT_265070</name>
</gene>
<dbReference type="OrthoDB" id="2506647at2759"/>
<evidence type="ECO:0000313" key="2">
    <source>
        <dbReference type="EMBL" id="PWN91199.1"/>
    </source>
</evidence>
<name>A0A316YPJ3_9BASI</name>
<keyword evidence="3" id="KW-1185">Reference proteome</keyword>
<feature type="signal peptide" evidence="1">
    <location>
        <begin position="1"/>
        <end position="18"/>
    </location>
</feature>
<accession>A0A316YPJ3</accession>
<dbReference type="AlphaFoldDB" id="A0A316YPJ3"/>
<proteinExistence type="predicted"/>
<feature type="chain" id="PRO_5016263173" evidence="1">
    <location>
        <begin position="19"/>
        <end position="216"/>
    </location>
</feature>
<dbReference type="InterPro" id="IPR035810">
    <property type="entry name" value="PEBP_euk"/>
</dbReference>
<dbReference type="InterPro" id="IPR036610">
    <property type="entry name" value="PEBP-like_sf"/>
</dbReference>
<dbReference type="Pfam" id="PF01161">
    <property type="entry name" value="PBP"/>
    <property type="match status" value="1"/>
</dbReference>
<dbReference type="GeneID" id="37042827"/>
<keyword evidence="1" id="KW-0732">Signal</keyword>
<organism evidence="2 3">
    <name type="scientific">Acaromyces ingoldii</name>
    <dbReference type="NCBI Taxonomy" id="215250"/>
    <lineage>
        <taxon>Eukaryota</taxon>
        <taxon>Fungi</taxon>
        <taxon>Dikarya</taxon>
        <taxon>Basidiomycota</taxon>
        <taxon>Ustilaginomycotina</taxon>
        <taxon>Exobasidiomycetes</taxon>
        <taxon>Exobasidiales</taxon>
        <taxon>Cryptobasidiaceae</taxon>
        <taxon>Acaromyces</taxon>
    </lineage>
</organism>
<protein>
    <submittedName>
        <fullName evidence="2">PEBP-like protein</fullName>
    </submittedName>
</protein>
<sequence length="216" mass="23442">MRLSTILAAIVTFTSVQASPVERRAPQTGDCITPTSSALQKERTVLLASKLIPDIYDDFEPSTTVAVYYHGDFVPYNASQGALDTLTAPSVYFPKPTRDGDDTTYTLIMNDPDALGDALGPSFLHWIRRGLKPSCDTPATDGGQDVRVYIPPTPPPLLPPTAHRYALTILREPKGGYAPDVLENLLKSASFDLRAYQQETGAKVIGSTYFLGSFTA</sequence>
<dbReference type="InterPro" id="IPR008914">
    <property type="entry name" value="PEBP"/>
</dbReference>
<dbReference type="InParanoid" id="A0A316YPJ3"/>
<dbReference type="RefSeq" id="XP_025378397.1">
    <property type="nucleotide sequence ID" value="XM_025520911.1"/>
</dbReference>